<dbReference type="AlphaFoldDB" id="X0VZ82"/>
<accession>X0VZ82</accession>
<sequence>MNQLEIRPDNVDNLHWLAMKYPEPRGTKTYYPINHAHLIKRVTDGIDREFVNGEVQLDRTGDKMVAKLRYKIPNLPEFLYTVAIGNSYNKVMPVKLASGLSVMACLNMQVHGDINYFRKHTPKVWDGIIPAIAKINDQVDDDIERGYYDAQYMKSIKLNNKNAWKILGVLAGQHIITNKVMCT</sequence>
<gene>
    <name evidence="1" type="ORF">S01H1_57066</name>
</gene>
<evidence type="ECO:0000313" key="1">
    <source>
        <dbReference type="EMBL" id="GAG23610.1"/>
    </source>
</evidence>
<protein>
    <submittedName>
        <fullName evidence="1">Uncharacterized protein</fullName>
    </submittedName>
</protein>
<feature type="non-terminal residue" evidence="1">
    <location>
        <position position="183"/>
    </location>
</feature>
<dbReference type="EMBL" id="BARS01037199">
    <property type="protein sequence ID" value="GAG23610.1"/>
    <property type="molecule type" value="Genomic_DNA"/>
</dbReference>
<reference evidence="1" key="1">
    <citation type="journal article" date="2014" name="Front. Microbiol.">
        <title>High frequency of phylogenetically diverse reductive dehalogenase-homologous genes in deep subseafloor sedimentary metagenomes.</title>
        <authorList>
            <person name="Kawai M."/>
            <person name="Futagami T."/>
            <person name="Toyoda A."/>
            <person name="Takaki Y."/>
            <person name="Nishi S."/>
            <person name="Hori S."/>
            <person name="Arai W."/>
            <person name="Tsubouchi T."/>
            <person name="Morono Y."/>
            <person name="Uchiyama I."/>
            <person name="Ito T."/>
            <person name="Fujiyama A."/>
            <person name="Inagaki F."/>
            <person name="Takami H."/>
        </authorList>
    </citation>
    <scope>NUCLEOTIDE SEQUENCE</scope>
    <source>
        <strain evidence="1">Expedition CK06-06</strain>
    </source>
</reference>
<organism evidence="1">
    <name type="scientific">marine sediment metagenome</name>
    <dbReference type="NCBI Taxonomy" id="412755"/>
    <lineage>
        <taxon>unclassified sequences</taxon>
        <taxon>metagenomes</taxon>
        <taxon>ecological metagenomes</taxon>
    </lineage>
</organism>
<proteinExistence type="predicted"/>
<name>X0VZ82_9ZZZZ</name>
<comment type="caution">
    <text evidence="1">The sequence shown here is derived from an EMBL/GenBank/DDBJ whole genome shotgun (WGS) entry which is preliminary data.</text>
</comment>